<proteinExistence type="inferred from homology"/>
<protein>
    <recommendedName>
        <fullName evidence="6">33 kDa chaperonin</fullName>
    </recommendedName>
    <alternativeName>
        <fullName evidence="6">Heat shock protein 33 homolog</fullName>
        <shortName evidence="6">HSP33</shortName>
    </alternativeName>
</protein>
<dbReference type="GO" id="GO:0042026">
    <property type="term" value="P:protein refolding"/>
    <property type="evidence" value="ECO:0007669"/>
    <property type="project" value="TreeGrafter"/>
</dbReference>
<feature type="disulfide bond" description="Redox-active" evidence="6">
    <location>
        <begin position="235"/>
        <end position="237"/>
    </location>
</feature>
<dbReference type="Pfam" id="PF01430">
    <property type="entry name" value="HSP33"/>
    <property type="match status" value="1"/>
</dbReference>
<evidence type="ECO:0000256" key="5">
    <source>
        <dbReference type="ARBA" id="ARBA00023284"/>
    </source>
</evidence>
<dbReference type="Gene3D" id="3.55.30.10">
    <property type="entry name" value="Hsp33 domain"/>
    <property type="match status" value="1"/>
</dbReference>
<dbReference type="InterPro" id="IPR000397">
    <property type="entry name" value="Heat_shock_Hsp33"/>
</dbReference>
<comment type="PTM">
    <text evidence="6">Under oxidizing conditions two disulfide bonds are formed involving the reactive cysteines. Under reducing conditions zinc is bound to the reactive cysteines and the protein is inactive.</text>
</comment>
<dbReference type="PANTHER" id="PTHR30111:SF1">
    <property type="entry name" value="33 KDA CHAPERONIN"/>
    <property type="match status" value="1"/>
</dbReference>
<evidence type="ECO:0000256" key="4">
    <source>
        <dbReference type="ARBA" id="ARBA00023186"/>
    </source>
</evidence>
<organism evidence="7 8">
    <name type="scientific">Acidaminococcus fermentans</name>
    <dbReference type="NCBI Taxonomy" id="905"/>
    <lineage>
        <taxon>Bacteria</taxon>
        <taxon>Bacillati</taxon>
        <taxon>Bacillota</taxon>
        <taxon>Negativicutes</taxon>
        <taxon>Acidaminococcales</taxon>
        <taxon>Acidaminococcaceae</taxon>
        <taxon>Acidaminococcus</taxon>
    </lineage>
</organism>
<name>A0A6N7W009_ACIFE</name>
<keyword evidence="2 6" id="KW-0862">Zinc</keyword>
<evidence type="ECO:0000256" key="3">
    <source>
        <dbReference type="ARBA" id="ARBA00023157"/>
    </source>
</evidence>
<sequence>MPMEDVLVKATAGDARIYAVTTTHLTQHMNEIHHCSPLAATALGRTAAGALLLAATMKAGEAVTVRFKGDGPLGQVMADARDYQVRGFVMHPEVMLPLKNGKLDVGGGVGHYGVVTVTRCPLQGEPFTGVSTLKSGEIAADLTRYLAVSEQTPSSVALGVLIEKDGSVAVSGGYFVQLLPDASEETIKTLEDNILTLPYVTELLQTGLDAEGMIRKVAKGLPVEILESHPVSFHCGCSRDKVAGMLCGLPKKDFEEILQDPQTEVHCQYCNKSYVFTQQELKDLPRKP</sequence>
<dbReference type="SUPFAM" id="SSF64397">
    <property type="entry name" value="Hsp33 domain"/>
    <property type="match status" value="1"/>
</dbReference>
<reference evidence="7 8" key="1">
    <citation type="submission" date="2019-08" db="EMBL/GenBank/DDBJ databases">
        <title>In-depth cultivation of the pig gut microbiome towards novel bacterial diversity and tailored functional studies.</title>
        <authorList>
            <person name="Wylensek D."/>
            <person name="Hitch T.C.A."/>
            <person name="Clavel T."/>
        </authorList>
    </citation>
    <scope>NUCLEOTIDE SEQUENCE [LARGE SCALE GENOMIC DNA]</scope>
    <source>
        <strain evidence="7 8">WCA-389-WT-5B</strain>
    </source>
</reference>
<keyword evidence="4 6" id="KW-0143">Chaperone</keyword>
<evidence type="ECO:0000313" key="8">
    <source>
        <dbReference type="Proteomes" id="UP000441455"/>
    </source>
</evidence>
<evidence type="ECO:0000256" key="2">
    <source>
        <dbReference type="ARBA" id="ARBA00022833"/>
    </source>
</evidence>
<accession>A0A6N7W009</accession>
<gene>
    <name evidence="6" type="primary">hslO</name>
    <name evidence="7" type="ORF">FX155_02340</name>
</gene>
<dbReference type="HAMAP" id="MF_00117">
    <property type="entry name" value="HslO"/>
    <property type="match status" value="1"/>
</dbReference>
<dbReference type="InterPro" id="IPR016154">
    <property type="entry name" value="Heat_shock_Hsp33_C"/>
</dbReference>
<dbReference type="GO" id="GO:0051082">
    <property type="term" value="F:unfolded protein binding"/>
    <property type="evidence" value="ECO:0007669"/>
    <property type="project" value="UniProtKB-UniRule"/>
</dbReference>
<comment type="subcellular location">
    <subcellularLocation>
        <location evidence="6">Cytoplasm</location>
    </subcellularLocation>
</comment>
<dbReference type="EMBL" id="VULN01000003">
    <property type="protein sequence ID" value="MSS81458.1"/>
    <property type="molecule type" value="Genomic_DNA"/>
</dbReference>
<evidence type="ECO:0000256" key="1">
    <source>
        <dbReference type="ARBA" id="ARBA00022490"/>
    </source>
</evidence>
<dbReference type="GO" id="GO:0005737">
    <property type="term" value="C:cytoplasm"/>
    <property type="evidence" value="ECO:0007669"/>
    <property type="project" value="UniProtKB-SubCell"/>
</dbReference>
<keyword evidence="3 6" id="KW-1015">Disulfide bond</keyword>
<comment type="caution">
    <text evidence="7">The sequence shown here is derived from an EMBL/GenBank/DDBJ whole genome shotgun (WGS) entry which is preliminary data.</text>
</comment>
<keyword evidence="1 6" id="KW-0963">Cytoplasm</keyword>
<evidence type="ECO:0000313" key="7">
    <source>
        <dbReference type="EMBL" id="MSS81458.1"/>
    </source>
</evidence>
<dbReference type="PANTHER" id="PTHR30111">
    <property type="entry name" value="33 KDA CHAPERONIN"/>
    <property type="match status" value="1"/>
</dbReference>
<feature type="disulfide bond" description="Redox-active" evidence="6">
    <location>
        <begin position="267"/>
        <end position="270"/>
    </location>
</feature>
<comment type="similarity">
    <text evidence="6">Belongs to the HSP33 family.</text>
</comment>
<dbReference type="Proteomes" id="UP000441455">
    <property type="component" value="Unassembled WGS sequence"/>
</dbReference>
<dbReference type="SUPFAM" id="SSF118352">
    <property type="entry name" value="HSP33 redox switch-like"/>
    <property type="match status" value="1"/>
</dbReference>
<evidence type="ECO:0000256" key="6">
    <source>
        <dbReference type="HAMAP-Rule" id="MF_00117"/>
    </source>
</evidence>
<comment type="function">
    <text evidence="6">Redox regulated molecular chaperone. Protects both thermally unfolding and oxidatively damaged proteins from irreversible aggregation. Plays an important role in the bacterial defense system toward oxidative stress.</text>
</comment>
<dbReference type="PIRSF" id="PIRSF005261">
    <property type="entry name" value="Heat_shock_Hsp33"/>
    <property type="match status" value="1"/>
</dbReference>
<dbReference type="GO" id="GO:0044183">
    <property type="term" value="F:protein folding chaperone"/>
    <property type="evidence" value="ECO:0007669"/>
    <property type="project" value="TreeGrafter"/>
</dbReference>
<keyword evidence="5 6" id="KW-0676">Redox-active center</keyword>
<dbReference type="CDD" id="cd00498">
    <property type="entry name" value="Hsp33"/>
    <property type="match status" value="1"/>
</dbReference>
<dbReference type="AlphaFoldDB" id="A0A6N7W009"/>
<dbReference type="NCBIfam" id="NF001033">
    <property type="entry name" value="PRK00114.1"/>
    <property type="match status" value="1"/>
</dbReference>
<dbReference type="Gene3D" id="3.90.1280.10">
    <property type="entry name" value="HSP33 redox switch-like"/>
    <property type="match status" value="1"/>
</dbReference>
<dbReference type="InterPro" id="IPR016153">
    <property type="entry name" value="Heat_shock_Hsp33_N"/>
</dbReference>